<accession>A0ABQ8WTB5</accession>
<evidence type="ECO:0000256" key="1">
    <source>
        <dbReference type="SAM" id="MobiDB-lite"/>
    </source>
</evidence>
<dbReference type="Proteomes" id="UP001220256">
    <property type="component" value="Unassembled WGS sequence"/>
</dbReference>
<evidence type="ECO:0000313" key="2">
    <source>
        <dbReference type="EMBL" id="KAJ5282161.1"/>
    </source>
</evidence>
<feature type="compositionally biased region" description="Basic and acidic residues" evidence="1">
    <location>
        <begin position="1"/>
        <end position="19"/>
    </location>
</feature>
<proteinExistence type="predicted"/>
<feature type="region of interest" description="Disordered" evidence="1">
    <location>
        <begin position="1"/>
        <end position="39"/>
    </location>
</feature>
<sequence length="77" mass="8422">MIREPASARRVFDPLDTKHSLSQVQQPGAKPQDPNPWPQDAAQVIPIKLEEDAPAQCLGRSDLIFCQQGFSAPDATP</sequence>
<name>A0ABQ8WTB5_PENCH</name>
<comment type="caution">
    <text evidence="2">The sequence shown here is derived from an EMBL/GenBank/DDBJ whole genome shotgun (WGS) entry which is preliminary data.</text>
</comment>
<protein>
    <submittedName>
        <fullName evidence="2">Uncharacterized protein</fullName>
    </submittedName>
</protein>
<evidence type="ECO:0000313" key="3">
    <source>
        <dbReference type="Proteomes" id="UP001220256"/>
    </source>
</evidence>
<organism evidence="2 3">
    <name type="scientific">Penicillium chrysogenum</name>
    <name type="common">Penicillium notatum</name>
    <dbReference type="NCBI Taxonomy" id="5076"/>
    <lineage>
        <taxon>Eukaryota</taxon>
        <taxon>Fungi</taxon>
        <taxon>Dikarya</taxon>
        <taxon>Ascomycota</taxon>
        <taxon>Pezizomycotina</taxon>
        <taxon>Eurotiomycetes</taxon>
        <taxon>Eurotiomycetidae</taxon>
        <taxon>Eurotiales</taxon>
        <taxon>Aspergillaceae</taxon>
        <taxon>Penicillium</taxon>
        <taxon>Penicillium chrysogenum species complex</taxon>
    </lineage>
</organism>
<reference evidence="2 3" key="1">
    <citation type="journal article" date="2023" name="IMA Fungus">
        <title>Comparative genomic study of the Penicillium genus elucidates a diverse pangenome and 15 lateral gene transfer events.</title>
        <authorList>
            <person name="Petersen C."/>
            <person name="Sorensen T."/>
            <person name="Nielsen M.R."/>
            <person name="Sondergaard T.E."/>
            <person name="Sorensen J.L."/>
            <person name="Fitzpatrick D.A."/>
            <person name="Frisvad J.C."/>
            <person name="Nielsen K.L."/>
        </authorList>
    </citation>
    <scope>NUCLEOTIDE SEQUENCE [LARGE SCALE GENOMIC DNA]</scope>
    <source>
        <strain evidence="2 3">IBT 3361</strain>
    </source>
</reference>
<gene>
    <name evidence="2" type="ORF">N7505_000141</name>
</gene>
<dbReference type="EMBL" id="JAPVEB010000001">
    <property type="protein sequence ID" value="KAJ5282161.1"/>
    <property type="molecule type" value="Genomic_DNA"/>
</dbReference>
<keyword evidence="3" id="KW-1185">Reference proteome</keyword>